<accession>A0A3R6YNT8</accession>
<sequence length="112" mass="12042">MPNGKIVSNSTLVAGISGADINAYDTKIRAEGDNGLINGSNGEIIGYPTTSSEYGNVSVGMYGQPPIRVQRVTLPFAHNLLAPMLYLNGSKVIQAPKYELDVLKEAMVKMVW</sequence>
<dbReference type="AlphaFoldDB" id="A0A3R6YNT8"/>
<organism evidence="1 2">
    <name type="scientific">Bombilactobacillus bombi</name>
    <dbReference type="NCBI Taxonomy" id="1303590"/>
    <lineage>
        <taxon>Bacteria</taxon>
        <taxon>Bacillati</taxon>
        <taxon>Bacillota</taxon>
        <taxon>Bacilli</taxon>
        <taxon>Lactobacillales</taxon>
        <taxon>Lactobacillaceae</taxon>
        <taxon>Bombilactobacillus</taxon>
    </lineage>
</organism>
<gene>
    <name evidence="1" type="ORF">DS832_07700</name>
</gene>
<protein>
    <submittedName>
        <fullName evidence="1">Uncharacterized protein</fullName>
    </submittedName>
</protein>
<dbReference type="Proteomes" id="UP000284822">
    <property type="component" value="Unassembled WGS sequence"/>
</dbReference>
<reference evidence="1 2" key="1">
    <citation type="submission" date="2018-07" db="EMBL/GenBank/DDBJ databases">
        <title>Genome sequences of six Lactobacillus spp. isolated from bumble bee guts.</title>
        <authorList>
            <person name="Motta E.V.S."/>
            <person name="Moran N.A."/>
        </authorList>
    </citation>
    <scope>NUCLEOTIDE SEQUENCE [LARGE SCALE GENOMIC DNA]</scope>
    <source>
        <strain evidence="1 2">LV-8.1</strain>
    </source>
</reference>
<name>A0A3R6YNT8_9LACO</name>
<dbReference type="RefSeq" id="WP_118911062.1">
    <property type="nucleotide sequence ID" value="NZ_QOCS01000019.1"/>
</dbReference>
<dbReference type="EMBL" id="QOCS01000019">
    <property type="protein sequence ID" value="RHW45454.1"/>
    <property type="molecule type" value="Genomic_DNA"/>
</dbReference>
<comment type="caution">
    <text evidence="1">The sequence shown here is derived from an EMBL/GenBank/DDBJ whole genome shotgun (WGS) entry which is preliminary data.</text>
</comment>
<proteinExistence type="predicted"/>
<evidence type="ECO:0000313" key="2">
    <source>
        <dbReference type="Proteomes" id="UP000284822"/>
    </source>
</evidence>
<evidence type="ECO:0000313" key="1">
    <source>
        <dbReference type="EMBL" id="RHW45454.1"/>
    </source>
</evidence>